<accession>A0A3S2XZF9</accession>
<feature type="domain" description="Nudix hydrolase" evidence="1">
    <location>
        <begin position="15"/>
        <end position="152"/>
    </location>
</feature>
<name>A0A3S2XZF9_9BURK</name>
<dbReference type="CDD" id="cd18873">
    <property type="entry name" value="NUDIX_NadM_like"/>
    <property type="match status" value="1"/>
</dbReference>
<dbReference type="EMBL" id="SACM01000001">
    <property type="protein sequence ID" value="RVT88349.1"/>
    <property type="molecule type" value="Genomic_DNA"/>
</dbReference>
<keyword evidence="3" id="KW-1185">Reference proteome</keyword>
<dbReference type="InterPro" id="IPR015797">
    <property type="entry name" value="NUDIX_hydrolase-like_dom_sf"/>
</dbReference>
<dbReference type="Pfam" id="PF21906">
    <property type="entry name" value="WHD_NrtR"/>
    <property type="match status" value="1"/>
</dbReference>
<comment type="caution">
    <text evidence="2">The sequence shown here is derived from an EMBL/GenBank/DDBJ whole genome shotgun (WGS) entry which is preliminary data.</text>
</comment>
<reference evidence="2 3" key="1">
    <citation type="submission" date="2019-01" db="EMBL/GenBank/DDBJ databases">
        <authorList>
            <person name="Chen W.-M."/>
        </authorList>
    </citation>
    <scope>NUCLEOTIDE SEQUENCE [LARGE SCALE GENOMIC DNA]</scope>
    <source>
        <strain evidence="2 3">CCP-18</strain>
    </source>
</reference>
<dbReference type="AlphaFoldDB" id="A0A3S2XZF9"/>
<dbReference type="InterPro" id="IPR036388">
    <property type="entry name" value="WH-like_DNA-bd_sf"/>
</dbReference>
<gene>
    <name evidence="2" type="ORF">EOD73_05020</name>
</gene>
<dbReference type="InterPro" id="IPR036390">
    <property type="entry name" value="WH_DNA-bd_sf"/>
</dbReference>
<dbReference type="GO" id="GO:0003824">
    <property type="term" value="F:catalytic activity"/>
    <property type="evidence" value="ECO:0007669"/>
    <property type="project" value="UniProtKB-ARBA"/>
</dbReference>
<dbReference type="Pfam" id="PF00293">
    <property type="entry name" value="NUDIX"/>
    <property type="match status" value="1"/>
</dbReference>
<dbReference type="Proteomes" id="UP000288587">
    <property type="component" value="Unassembled WGS sequence"/>
</dbReference>
<evidence type="ECO:0000259" key="1">
    <source>
        <dbReference type="PROSITE" id="PS51462"/>
    </source>
</evidence>
<dbReference type="Gene3D" id="1.10.10.10">
    <property type="entry name" value="Winged helix-like DNA-binding domain superfamily/Winged helix DNA-binding domain"/>
    <property type="match status" value="1"/>
</dbReference>
<dbReference type="PROSITE" id="PS51462">
    <property type="entry name" value="NUDIX"/>
    <property type="match status" value="1"/>
</dbReference>
<dbReference type="SUPFAM" id="SSF46785">
    <property type="entry name" value="Winged helix' DNA-binding domain"/>
    <property type="match status" value="1"/>
</dbReference>
<dbReference type="InterPro" id="IPR000086">
    <property type="entry name" value="NUDIX_hydrolase_dom"/>
</dbReference>
<organism evidence="2 3">
    <name type="scientific">Inhella crocodyli</name>
    <dbReference type="NCBI Taxonomy" id="2499851"/>
    <lineage>
        <taxon>Bacteria</taxon>
        <taxon>Pseudomonadati</taxon>
        <taxon>Pseudomonadota</taxon>
        <taxon>Betaproteobacteria</taxon>
        <taxon>Burkholderiales</taxon>
        <taxon>Sphaerotilaceae</taxon>
        <taxon>Inhella</taxon>
    </lineage>
</organism>
<dbReference type="RefSeq" id="WP_127681436.1">
    <property type="nucleotide sequence ID" value="NZ_SACM01000001.1"/>
</dbReference>
<dbReference type="SUPFAM" id="SSF55811">
    <property type="entry name" value="Nudix"/>
    <property type="match status" value="1"/>
</dbReference>
<sequence length="225" mass="25402">MTQYQDARPKHPMPFTRLEVCVLGLNDQGLHVLLGKREAQPYQGHWALPGGVLRIDLDEDLEGGARRVMHERLALELPFMRQLVAVGGKHRDHDRSPWALSVVYRALVWQTAVQPLAGKRLSDLAWRGVEDAVTDTKLAFDHRELVALAVERTRQEVADLELPVGFLPRAFTLGELQSICERILGRALDKSSFRRKLSDRGLVHPIEGEKRGGANRPAQLFELSR</sequence>
<dbReference type="InterPro" id="IPR054105">
    <property type="entry name" value="WHD_NrtR"/>
</dbReference>
<dbReference type="OrthoDB" id="542521at2"/>
<evidence type="ECO:0000313" key="3">
    <source>
        <dbReference type="Proteomes" id="UP000288587"/>
    </source>
</evidence>
<dbReference type="PANTHER" id="PTHR43736:SF4">
    <property type="entry name" value="SLR1690 PROTEIN"/>
    <property type="match status" value="1"/>
</dbReference>
<dbReference type="Gene3D" id="3.90.79.10">
    <property type="entry name" value="Nucleoside Triphosphate Pyrophosphohydrolase"/>
    <property type="match status" value="1"/>
</dbReference>
<evidence type="ECO:0000313" key="2">
    <source>
        <dbReference type="EMBL" id="RVT88349.1"/>
    </source>
</evidence>
<protein>
    <submittedName>
        <fullName evidence="2">NUDIX domain-containing protein</fullName>
    </submittedName>
</protein>
<dbReference type="PANTHER" id="PTHR43736">
    <property type="entry name" value="ADP-RIBOSE PYROPHOSPHATASE"/>
    <property type="match status" value="1"/>
</dbReference>
<proteinExistence type="predicted"/>